<comment type="caution">
    <text evidence="1">The sequence shown here is derived from an EMBL/GenBank/DDBJ whole genome shotgun (WGS) entry which is preliminary data.</text>
</comment>
<dbReference type="Proteomes" id="UP000005615">
    <property type="component" value="Unassembled WGS sequence"/>
</dbReference>
<evidence type="ECO:0000313" key="1">
    <source>
        <dbReference type="EMBL" id="EGG30733.1"/>
    </source>
</evidence>
<name>F3KYW9_9GAMM</name>
<sequence length="127" mass="13759">MKKAVQGLVFLMATAFMFMGLRWWFDPIGSATEFGMTLSIGVGLSTEIGDISSLFITGSLCMFLGLFKGDVRWFYAPTLLVIFAAIGRTVAWAFHDASLALAFIVPEIVFALINLAAIKLLGAENDA</sequence>
<proteinExistence type="predicted"/>
<dbReference type="AlphaFoldDB" id="F3KYW9"/>
<dbReference type="RefSeq" id="WP_009574602.1">
    <property type="nucleotide sequence ID" value="NZ_AEIG01000007.1"/>
</dbReference>
<evidence type="ECO:0000313" key="2">
    <source>
        <dbReference type="Proteomes" id="UP000005615"/>
    </source>
</evidence>
<dbReference type="OrthoDB" id="8479483at2"/>
<protein>
    <submittedName>
        <fullName evidence="1">Uncharacterized protein</fullName>
    </submittedName>
</protein>
<gene>
    <name evidence="1" type="ORF">IMCC3088_2492</name>
</gene>
<dbReference type="EMBL" id="AEIG01000007">
    <property type="protein sequence ID" value="EGG30733.1"/>
    <property type="molecule type" value="Genomic_DNA"/>
</dbReference>
<dbReference type="STRING" id="2518989.IMCC3088_2492"/>
<reference evidence="1 2" key="1">
    <citation type="journal article" date="2011" name="J. Bacteriol.">
        <title>Genome sequence of strain IMCC3088, a proteorhodopsin-containing marine bacterium belonging to the OM60/NOR5 clade.</title>
        <authorList>
            <person name="Jang Y."/>
            <person name="Oh H.M."/>
            <person name="Kang I."/>
            <person name="Lee K."/>
            <person name="Yang S.J."/>
            <person name="Cho J.C."/>
        </authorList>
    </citation>
    <scope>NUCLEOTIDE SEQUENCE [LARGE SCALE GENOMIC DNA]</scope>
    <source>
        <strain evidence="1 2">IMCC3088</strain>
    </source>
</reference>
<keyword evidence="2" id="KW-1185">Reference proteome</keyword>
<organism evidence="1 2">
    <name type="scientific">Aequoribacter fuscus</name>
    <dbReference type="NCBI Taxonomy" id="2518989"/>
    <lineage>
        <taxon>Bacteria</taxon>
        <taxon>Pseudomonadati</taxon>
        <taxon>Pseudomonadota</taxon>
        <taxon>Gammaproteobacteria</taxon>
        <taxon>Cellvibrionales</taxon>
        <taxon>Halieaceae</taxon>
        <taxon>Aequoribacter</taxon>
    </lineage>
</organism>
<accession>F3KYW9</accession>